<proteinExistence type="predicted"/>
<protein>
    <submittedName>
        <fullName evidence="1">Putative capsid protein</fullName>
    </submittedName>
</protein>
<name>A0A6M3L461_9ZZZZ</name>
<reference evidence="1" key="1">
    <citation type="submission" date="2020-03" db="EMBL/GenBank/DDBJ databases">
        <title>The deep terrestrial virosphere.</title>
        <authorList>
            <person name="Holmfeldt K."/>
            <person name="Nilsson E."/>
            <person name="Simone D."/>
            <person name="Lopez-Fernandez M."/>
            <person name="Wu X."/>
            <person name="de Brujin I."/>
            <person name="Lundin D."/>
            <person name="Andersson A."/>
            <person name="Bertilsson S."/>
            <person name="Dopson M."/>
        </authorList>
    </citation>
    <scope>NUCLEOTIDE SEQUENCE</scope>
    <source>
        <strain evidence="1">MM415B02610</strain>
    </source>
</reference>
<dbReference type="AlphaFoldDB" id="A0A6M3L461"/>
<dbReference type="InterPro" id="IPR045565">
    <property type="entry name" value="Phage_capsid_2"/>
</dbReference>
<evidence type="ECO:0000313" key="1">
    <source>
        <dbReference type="EMBL" id="QJA89089.1"/>
    </source>
</evidence>
<sequence>MVSGTTEFIDVTTADVYLEEKWSQEATIARMKKIVIADFFRDPTFEGELKKGQILHIGNITQPTATAKVANTAISYETVTETEVFITINSYYYSAIALEDVVKPMLSMNIADKYRPGLIYALTLQEDSDVAALIDDGGITQTVGTLATGLSYDNLIRADQYLNDADVPQEDRAIFISPAEKANFLKMDQFIHKDYSDLRNGLVGSWLGTYPIIVTTNTNGDNTNGHDSFMGHKECIAHVSQLKPAVRAWWDGDYQCVKMSALTTYGSKLRRATHGVWLKGA</sequence>
<gene>
    <name evidence="1" type="ORF">MM415B02610_0013</name>
</gene>
<accession>A0A6M3L461</accession>
<organism evidence="1">
    <name type="scientific">viral metagenome</name>
    <dbReference type="NCBI Taxonomy" id="1070528"/>
    <lineage>
        <taxon>unclassified sequences</taxon>
        <taxon>metagenomes</taxon>
        <taxon>organismal metagenomes</taxon>
    </lineage>
</organism>
<dbReference type="Pfam" id="PF19821">
    <property type="entry name" value="Phage_capsid_2"/>
    <property type="match status" value="1"/>
</dbReference>
<dbReference type="EMBL" id="MT142822">
    <property type="protein sequence ID" value="QJA89089.1"/>
    <property type="molecule type" value="Genomic_DNA"/>
</dbReference>